<organism evidence="1">
    <name type="scientific">Trichuris suis</name>
    <name type="common">pig whipworm</name>
    <dbReference type="NCBI Taxonomy" id="68888"/>
    <lineage>
        <taxon>Eukaryota</taxon>
        <taxon>Metazoa</taxon>
        <taxon>Ecdysozoa</taxon>
        <taxon>Nematoda</taxon>
        <taxon>Enoplea</taxon>
        <taxon>Dorylaimia</taxon>
        <taxon>Trichinellida</taxon>
        <taxon>Trichuridae</taxon>
        <taxon>Trichuris</taxon>
    </lineage>
</organism>
<accession>A0A085N6S4</accession>
<reference evidence="1" key="1">
    <citation type="journal article" date="2014" name="Nat. Genet.">
        <title>Genome and transcriptome of the porcine whipworm Trichuris suis.</title>
        <authorList>
            <person name="Jex A.R."/>
            <person name="Nejsum P."/>
            <person name="Schwarz E.M."/>
            <person name="Hu L."/>
            <person name="Young N.D."/>
            <person name="Hall R.S."/>
            <person name="Korhonen P.K."/>
            <person name="Liao S."/>
            <person name="Thamsborg S."/>
            <person name="Xia J."/>
            <person name="Xu P."/>
            <person name="Wang S."/>
            <person name="Scheerlinck J.P."/>
            <person name="Hofmann A."/>
            <person name="Sternberg P.W."/>
            <person name="Wang J."/>
            <person name="Gasser R.B."/>
        </authorList>
    </citation>
    <scope>NUCLEOTIDE SEQUENCE [LARGE SCALE GENOMIC DNA]</scope>
    <source>
        <strain evidence="1">DCEP-RM93F</strain>
    </source>
</reference>
<protein>
    <submittedName>
        <fullName evidence="1">Uncharacterized protein</fullName>
    </submittedName>
</protein>
<dbReference type="EMBL" id="KL367543">
    <property type="protein sequence ID" value="KFD65170.1"/>
    <property type="molecule type" value="Genomic_DNA"/>
</dbReference>
<feature type="non-terminal residue" evidence="1">
    <location>
        <position position="1"/>
    </location>
</feature>
<sequence length="71" mass="8011">AQSLRHLSHRGHSICAAHFPHDHQLFRPHDATLVFHFRAIRPRSDENGLSLEIVANCHQPYGDVGISVSHL</sequence>
<feature type="non-terminal residue" evidence="1">
    <location>
        <position position="71"/>
    </location>
</feature>
<proteinExistence type="predicted"/>
<dbReference type="AlphaFoldDB" id="A0A085N6S4"/>
<gene>
    <name evidence="1" type="ORF">M514_22645</name>
</gene>
<dbReference type="Proteomes" id="UP000030758">
    <property type="component" value="Unassembled WGS sequence"/>
</dbReference>
<evidence type="ECO:0000313" key="1">
    <source>
        <dbReference type="EMBL" id="KFD65170.1"/>
    </source>
</evidence>
<name>A0A085N6S4_9BILA</name>